<reference evidence="5 6" key="1">
    <citation type="journal article" date="2016" name="Mol. Biol. Evol.">
        <title>Comparative Genomics of Early-Diverging Mushroom-Forming Fungi Provides Insights into the Origins of Lignocellulose Decay Capabilities.</title>
        <authorList>
            <person name="Nagy L.G."/>
            <person name="Riley R."/>
            <person name="Tritt A."/>
            <person name="Adam C."/>
            <person name="Daum C."/>
            <person name="Floudas D."/>
            <person name="Sun H."/>
            <person name="Yadav J.S."/>
            <person name="Pangilinan J."/>
            <person name="Larsson K.H."/>
            <person name="Matsuura K."/>
            <person name="Barry K."/>
            <person name="Labutti K."/>
            <person name="Kuo R."/>
            <person name="Ohm R.A."/>
            <person name="Bhattacharya S.S."/>
            <person name="Shirouzu T."/>
            <person name="Yoshinaga Y."/>
            <person name="Martin F.M."/>
            <person name="Grigoriev I.V."/>
            <person name="Hibbett D.S."/>
        </authorList>
    </citation>
    <scope>NUCLEOTIDE SEQUENCE [LARGE SCALE GENOMIC DNA]</scope>
    <source>
        <strain evidence="5 6">CBS 109695</strain>
    </source>
</reference>
<dbReference type="Pfam" id="PF14225">
    <property type="entry name" value="MOR2-PAG1_C"/>
    <property type="match status" value="1"/>
</dbReference>
<feature type="compositionally biased region" description="Acidic residues" evidence="1">
    <location>
        <begin position="2411"/>
        <end position="2426"/>
    </location>
</feature>
<dbReference type="PANTHER" id="PTHR12295:SF30">
    <property type="entry name" value="PROTEIN FURRY"/>
    <property type="match status" value="1"/>
</dbReference>
<feature type="region of interest" description="Disordered" evidence="1">
    <location>
        <begin position="2407"/>
        <end position="2446"/>
    </location>
</feature>
<evidence type="ECO:0000313" key="5">
    <source>
        <dbReference type="EMBL" id="KZP14928.1"/>
    </source>
</evidence>
<proteinExistence type="predicted"/>
<dbReference type="GO" id="GO:0000902">
    <property type="term" value="P:cell morphogenesis"/>
    <property type="evidence" value="ECO:0007669"/>
    <property type="project" value="InterPro"/>
</dbReference>
<feature type="domain" description="Cell morphogenesis central region" evidence="4">
    <location>
        <begin position="1789"/>
        <end position="1977"/>
    </location>
</feature>
<gene>
    <name evidence="5" type="ORF">FIBSPDRAFT_1048452</name>
</gene>
<dbReference type="InterPro" id="IPR016024">
    <property type="entry name" value="ARM-type_fold"/>
</dbReference>
<feature type="region of interest" description="Disordered" evidence="1">
    <location>
        <begin position="1"/>
        <end position="131"/>
    </location>
</feature>
<feature type="compositionally biased region" description="Basic and acidic residues" evidence="1">
    <location>
        <begin position="69"/>
        <end position="80"/>
    </location>
</feature>
<dbReference type="InterPro" id="IPR039867">
    <property type="entry name" value="Furry/Tao3/Mor2"/>
</dbReference>
<dbReference type="InterPro" id="IPR029473">
    <property type="entry name" value="MOR2-PAG1_mid"/>
</dbReference>
<feature type="compositionally biased region" description="Polar residues" evidence="1">
    <location>
        <begin position="81"/>
        <end position="119"/>
    </location>
</feature>
<evidence type="ECO:0000313" key="6">
    <source>
        <dbReference type="Proteomes" id="UP000076532"/>
    </source>
</evidence>
<dbReference type="STRING" id="436010.A0A166DP91"/>
<dbReference type="Proteomes" id="UP000076532">
    <property type="component" value="Unassembled WGS sequence"/>
</dbReference>
<feature type="compositionally biased region" description="Polar residues" evidence="1">
    <location>
        <begin position="194"/>
        <end position="204"/>
    </location>
</feature>
<feature type="domain" description="Cell morphogenesis protein C-terminal" evidence="3">
    <location>
        <begin position="2007"/>
        <end position="2256"/>
    </location>
</feature>
<dbReference type="InterPro" id="IPR025481">
    <property type="entry name" value="Cell_Morphogen_C"/>
</dbReference>
<dbReference type="GO" id="GO:0005938">
    <property type="term" value="C:cell cortex"/>
    <property type="evidence" value="ECO:0007669"/>
    <property type="project" value="TreeGrafter"/>
</dbReference>
<accession>A0A166DP91</accession>
<feature type="compositionally biased region" description="Gly residues" evidence="1">
    <location>
        <begin position="29"/>
        <end position="55"/>
    </location>
</feature>
<feature type="domain" description="Cell morphogenesis protein N-terminal" evidence="2">
    <location>
        <begin position="393"/>
        <end position="949"/>
    </location>
</feature>
<feature type="compositionally biased region" description="Polar residues" evidence="1">
    <location>
        <begin position="215"/>
        <end position="233"/>
    </location>
</feature>
<dbReference type="PANTHER" id="PTHR12295">
    <property type="entry name" value="FURRY-RELATED"/>
    <property type="match status" value="1"/>
</dbReference>
<evidence type="ECO:0000259" key="4">
    <source>
        <dbReference type="Pfam" id="PF14228"/>
    </source>
</evidence>
<dbReference type="Pfam" id="PF14222">
    <property type="entry name" value="MOR2-PAG1_N"/>
    <property type="match status" value="1"/>
</dbReference>
<protein>
    <recommendedName>
        <fullName evidence="7">Cell morphogenesis protein</fullName>
    </recommendedName>
</protein>
<evidence type="ECO:0000256" key="1">
    <source>
        <dbReference type="SAM" id="MobiDB-lite"/>
    </source>
</evidence>
<dbReference type="OrthoDB" id="6287725at2759"/>
<dbReference type="InterPro" id="IPR025614">
    <property type="entry name" value="Cell_morpho_N"/>
</dbReference>
<keyword evidence="6" id="KW-1185">Reference proteome</keyword>
<dbReference type="Pfam" id="PF14228">
    <property type="entry name" value="MOR2-PAG1_mid"/>
    <property type="match status" value="2"/>
</dbReference>
<dbReference type="SUPFAM" id="SSF48371">
    <property type="entry name" value="ARM repeat"/>
    <property type="match status" value="2"/>
</dbReference>
<feature type="compositionally biased region" description="Low complexity" evidence="1">
    <location>
        <begin position="120"/>
        <end position="131"/>
    </location>
</feature>
<organism evidence="5 6">
    <name type="scientific">Athelia psychrophila</name>
    <dbReference type="NCBI Taxonomy" id="1759441"/>
    <lineage>
        <taxon>Eukaryota</taxon>
        <taxon>Fungi</taxon>
        <taxon>Dikarya</taxon>
        <taxon>Basidiomycota</taxon>
        <taxon>Agaricomycotina</taxon>
        <taxon>Agaricomycetes</taxon>
        <taxon>Agaricomycetidae</taxon>
        <taxon>Atheliales</taxon>
        <taxon>Atheliaceae</taxon>
        <taxon>Athelia</taxon>
    </lineage>
</organism>
<evidence type="ECO:0008006" key="7">
    <source>
        <dbReference type="Google" id="ProtNLM"/>
    </source>
</evidence>
<dbReference type="EMBL" id="KV417610">
    <property type="protein sequence ID" value="KZP14928.1"/>
    <property type="molecule type" value="Genomic_DNA"/>
</dbReference>
<evidence type="ECO:0000259" key="3">
    <source>
        <dbReference type="Pfam" id="PF14225"/>
    </source>
</evidence>
<sequence length="2446" mass="271651">MGSEGFQITIPDFDEEEYSSTPIPFGRTAGHGFGSGGGGGFGSGGSGGFGGGSGSGQDSPTSTPVASAERTDRSYFHSRGDSVNSVDSANSGHHSVNHSMSTSRYPGSKSFAHSSQTSVATPSTSPFSKKPSFASIRNAFKSGKAAAEAPPVPQIDHNQVYPVLKNPFNRSTSSLATVAPLPATRKGSVVVSPPQHQRPTTPASTRAPKTRNHSYAKSQHSQSGSIFHTSESGSDLGHGNPFSSSPPPVPRMPGAFGGGYQSETLQSADFEDKVVMDPRTPAEYALHAVFMRFATAAEAKIDKFLQHPLDREPLLPEHMGPGVDPKFDELLLSLGKIAQKNTKSVVDSVMRWRNLQFDSVPANIIRAHTTQSPGLNRSASSNRPPDASYVLNERKSLTAIYITCRTLISVLQSIGKDALGESMGGHLEDTTFKQFREPDLKLLTQSANHRINAELYATLLGHIASIRFVSVTDRFLAELSPVALGHVPKDLDAKYENLVKGLRHVQMKVWPPEAFEEAAEFMEALSKSFEHAHGLRLKIAFAETLVHLLHPIGKTAQAEVNHPQWAKAIEIIYPRAKDMMSKPRYWPVAYPLAITSLCVAPHQFFLKHWVALFEAGHSKLKEKPYRIPVMNGMMHLLWTYLYRCQEPASTTTSKLDSMMRHFFPANRLTITASDEHLEPFIFMTHFILSRHVEHGRDFCLELLQEATVRATMSTSIANVIGPERITVSIQAILLSLHGIEREEPTPVWPSGTDFTVVPTWEDYPSSSNFLPTVCLSKPGMQEFFDRCGSTLAAIASACAKTVGQMSVFDEQWSLARFNPPHEDMKDTNNMVIRRHPEGAVAFPSNSQITLLLTCFKSWPRLLHSKLPLPEAIDMLVRGVVHVEPLVGDAACAALKRFMAEAEHASAVLTRFTTFLFEATHVAREGSGVRLVVESPRLLTLWVSLMDGWIHAITQRARSTISGEEEALIVARIDEIESGALFLLSHNTWSIHYIGVKVTRMLGVLVDHLYPQMPSPDLTIRAIRVVDLLHGKELDKSYLHGFDELLEKPELDRLVQWRESTRVDIPLRLADSDNEKDRKLWRFVFPVFMQSCMDYSINSLTAYRGSLVAAANRYHPFISHIAGLSSRVPHGLTTRTSPLGSKDGHALFKENKHLVDQWHSWVQILCCMSSLSETRPALAQISRDHTRAPSDPSFEKERLTTTRGLFRYLTPFLDSEYTSFRDAAVLCISCFPTSAYPQLLEDLNMLASRQFYDDPRTKGSGGGPPVIERARRQERLHSAVARTYYLTAPQLQYQRSAARQAALAHVLKFVRITQTYLSSPDMREGYSLQRLRRYFCGTVERLFDGLATLNDSDKFIPRNMHLALYRMCEEWCQLGAQSASVKQRLILMQRAVAAATSDTQGEESSVEVFRQETRALSNAAIGALASLCRKAYFPPEEPASGSPIERSFVDYIRPLDAVAILDRISAILSSPNATVEEHGKQVISLSFDHTNLTFMHRKALRSLLAVHAQDAFLMDEALLRAFVSTSSEDGSSSFFSVVAEVICKIDNHGFTFSQVVCLGLSNLCNQNHDTRRHAFDILEIIHEQSAGILTMSHFEGAVGSSAPGTHIHAHRAISDCLAGEHPDQAEPILIQFSSWLTRFHNTASDRLPLLLLQSLEGWASSINLITNDRTSLSPMGLSALYHLVSLTMRYARSHSEQVLVLWSRLVDSPNQANGHATVRFLLEQSHKVGSAIFTDCAASIIACLAQTIIGRQIFQDLCSVIEPARMLPTIDHKLTLPNAEDVELWSDLDALFAEQPHMSLGAAQFAFLFLADVALEHQWELQGQLPVLLHVLFAHLDHKMPFVRNQARRMLFQLLRSWIPGYDELPERSRYPSHSALKSTIAELEQNAESIFWKEEEENAQIEPKMQRLCTNVLALLEPLAPHLAEDWGSVALLWGTNCSIRAIAFRSLQIFRALMPPVTKADLSQLLARLSNTIAAPDSSLQSFTAEIILTLIALADCADLDHSLLPLLFWTAFACLSTTVESEFAQILDLLKAVLSKIDLDDYHTSELLLSQRPADWIGSTSLQKSLLPGLRSCNTSGATFTVLQILARTDDPALIDDSDGRVRDLYTATLPWCLHAMTADSQDEELQELATNIAHLAEIEGRSSISRIMTSFVKSRFRTKDDFLRQSVISLREHYGADYWTNVVTLLMGLVLNSQRWLQVQSLNILKVLFQQRETRNPVELLGSELLMPLLRLLESDLATQALDVLEEPMTISGGPAAKHVLRMSMHMDALGGTESVADVFGRPEDSGWCVPRPDVVRRTCRSNLMAVFDTCKMPSRPSYIEFQPETETDIMSITIDDDLGGLVQNLHELTTFFSNPVNEKQRPQHGAPSQQLEARVAAILAKSTEPTIADMPYTPFVDVFRVGAMSTSDDEDEDDSSSGESEMDAFIFDSPEIYRSAPNGLQL</sequence>
<dbReference type="GO" id="GO:0030427">
    <property type="term" value="C:site of polarized growth"/>
    <property type="evidence" value="ECO:0007669"/>
    <property type="project" value="TreeGrafter"/>
</dbReference>
<feature type="domain" description="Cell morphogenesis central region" evidence="4">
    <location>
        <begin position="1192"/>
        <end position="1709"/>
    </location>
</feature>
<evidence type="ECO:0000259" key="2">
    <source>
        <dbReference type="Pfam" id="PF14222"/>
    </source>
</evidence>
<feature type="region of interest" description="Disordered" evidence="1">
    <location>
        <begin position="185"/>
        <end position="262"/>
    </location>
</feature>
<name>A0A166DP91_9AGAM</name>